<protein>
    <submittedName>
        <fullName evidence="2">KLTH0E15444p</fullName>
    </submittedName>
</protein>
<dbReference type="GeneID" id="8292322"/>
<keyword evidence="3" id="KW-1185">Reference proteome</keyword>
<dbReference type="OMA" id="WRDSERA"/>
<gene>
    <name evidence="2" type="ordered locus">KLTH0E15444g</name>
</gene>
<proteinExistence type="predicted"/>
<dbReference type="eggNOG" id="ENOG502SFYU">
    <property type="taxonomic scope" value="Eukaryota"/>
</dbReference>
<feature type="region of interest" description="Disordered" evidence="1">
    <location>
        <begin position="104"/>
        <end position="125"/>
    </location>
</feature>
<feature type="region of interest" description="Disordered" evidence="1">
    <location>
        <begin position="276"/>
        <end position="295"/>
    </location>
</feature>
<dbReference type="Proteomes" id="UP000002036">
    <property type="component" value="Chromosome E"/>
</dbReference>
<feature type="region of interest" description="Disordered" evidence="1">
    <location>
        <begin position="1"/>
        <end position="43"/>
    </location>
</feature>
<reference evidence="2 3" key="1">
    <citation type="journal article" date="2009" name="Genome Res.">
        <title>Comparative genomics of protoploid Saccharomycetaceae.</title>
        <authorList>
            <consortium name="The Genolevures Consortium"/>
            <person name="Souciet J.-L."/>
            <person name="Dujon B."/>
            <person name="Gaillardin C."/>
            <person name="Johnston M."/>
            <person name="Baret P.V."/>
            <person name="Cliften P."/>
            <person name="Sherman D.J."/>
            <person name="Weissenbach J."/>
            <person name="Westhof E."/>
            <person name="Wincker P."/>
            <person name="Jubin C."/>
            <person name="Poulain J."/>
            <person name="Barbe V."/>
            <person name="Segurens B."/>
            <person name="Artiguenave F."/>
            <person name="Anthouard V."/>
            <person name="Vacherie B."/>
            <person name="Val M.-E."/>
            <person name="Fulton R.S."/>
            <person name="Minx P."/>
            <person name="Wilson R."/>
            <person name="Durrens P."/>
            <person name="Jean G."/>
            <person name="Marck C."/>
            <person name="Martin T."/>
            <person name="Nikolski M."/>
            <person name="Rolland T."/>
            <person name="Seret M.-L."/>
            <person name="Casaregola S."/>
            <person name="Despons L."/>
            <person name="Fairhead C."/>
            <person name="Fischer G."/>
            <person name="Lafontaine I."/>
            <person name="Leh V."/>
            <person name="Lemaire M."/>
            <person name="de Montigny J."/>
            <person name="Neuveglise C."/>
            <person name="Thierry A."/>
            <person name="Blanc-Lenfle I."/>
            <person name="Bleykasten C."/>
            <person name="Diffels J."/>
            <person name="Fritsch E."/>
            <person name="Frangeul L."/>
            <person name="Goeffon A."/>
            <person name="Jauniaux N."/>
            <person name="Kachouri-Lafond R."/>
            <person name="Payen C."/>
            <person name="Potier S."/>
            <person name="Pribylova L."/>
            <person name="Ozanne C."/>
            <person name="Richard G.-F."/>
            <person name="Sacerdot C."/>
            <person name="Straub M.-L."/>
            <person name="Talla E."/>
        </authorList>
    </citation>
    <scope>NUCLEOTIDE SEQUENCE [LARGE SCALE GENOMIC DNA]</scope>
    <source>
        <strain evidence="3">ATCC 56472 / CBS 6340 / NRRL Y-8284</strain>
    </source>
</reference>
<feature type="compositionally biased region" description="Polar residues" evidence="1">
    <location>
        <begin position="276"/>
        <end position="292"/>
    </location>
</feature>
<sequence length="549" mass="60166">MRGRSKSRLHTGLEESNGSQNPSELSAALNNSQKLPKRQPLLRTTSLYTVSESTHEEPALPSSNMNHHASKLMANRQRSSAASVLFHNLKNKRNSGAFLVRDQRAGSHAATDGRGTTPGGAPLNVHIYASQNDRGSQSSSEHNPISHYQFARNLATRPKSSSTTHIPTLASIRQADAAPSSLSLSLELRSKKLNTGPTTGAPAGGSVQARNQSLVEGGPELIHKSSLADDVQEQDEDAKARFLENEIETAINEELFPHEYAFDNKFDDIIETPKTSEINDAPSIGSSNQSPLTKVPGRRLSKAESMALEAFQKDLSTRSASNSSTGSHTSRLQMKMEVLKKRFDSFASGEDLSGCSDSSAFASKSDSNWPGNNRLRLFAAADAQSHSPVVDEDEDGHAAPASKFWYRNDLHTKLLAERLSNQLKTIERFPSSGVVGEKIIVSTVKNMCKDQDIKSKVLERQKLLRSETRPMPRGPLLCLNTAEKDVEFERLFNSAKQISPTSPHGPSFGTKTEADQLRSRIRLSRSVFEDLWRDSERAEARALVVSANE</sequence>
<feature type="compositionally biased region" description="Polar residues" evidence="1">
    <location>
        <begin position="14"/>
        <end position="34"/>
    </location>
</feature>
<feature type="compositionally biased region" description="Polar residues" evidence="1">
    <location>
        <begin position="495"/>
        <end position="504"/>
    </location>
</feature>
<dbReference type="HOGENOM" id="CLU_444139_0_0_1"/>
<evidence type="ECO:0000313" key="2">
    <source>
        <dbReference type="EMBL" id="CAR23714.1"/>
    </source>
</evidence>
<organism evidence="2 3">
    <name type="scientific">Lachancea thermotolerans (strain ATCC 56472 / CBS 6340 / NRRL Y-8284)</name>
    <name type="common">Yeast</name>
    <name type="synonym">Kluyveromyces thermotolerans</name>
    <dbReference type="NCBI Taxonomy" id="559295"/>
    <lineage>
        <taxon>Eukaryota</taxon>
        <taxon>Fungi</taxon>
        <taxon>Dikarya</taxon>
        <taxon>Ascomycota</taxon>
        <taxon>Saccharomycotina</taxon>
        <taxon>Saccharomycetes</taxon>
        <taxon>Saccharomycetales</taxon>
        <taxon>Saccharomycetaceae</taxon>
        <taxon>Lachancea</taxon>
    </lineage>
</organism>
<accession>C5DIV3</accession>
<feature type="region of interest" description="Disordered" evidence="1">
    <location>
        <begin position="495"/>
        <end position="515"/>
    </location>
</feature>
<name>C5DIV3_LACTC</name>
<evidence type="ECO:0000313" key="3">
    <source>
        <dbReference type="Proteomes" id="UP000002036"/>
    </source>
</evidence>
<dbReference type="AlphaFoldDB" id="C5DIV3"/>
<evidence type="ECO:0000256" key="1">
    <source>
        <dbReference type="SAM" id="MobiDB-lite"/>
    </source>
</evidence>
<dbReference type="EMBL" id="CU928169">
    <property type="protein sequence ID" value="CAR23714.1"/>
    <property type="molecule type" value="Genomic_DNA"/>
</dbReference>
<dbReference type="KEGG" id="lth:KLTH0E15444g"/>
<dbReference type="RefSeq" id="XP_002554151.1">
    <property type="nucleotide sequence ID" value="XM_002554105.1"/>
</dbReference>
<dbReference type="OrthoDB" id="4035887at2759"/>
<dbReference type="InParanoid" id="C5DIV3"/>